<feature type="region of interest" description="Disordered" evidence="1">
    <location>
        <begin position="73"/>
        <end position="100"/>
    </location>
</feature>
<organism evidence="2 3">
    <name type="scientific">Pisum sativum</name>
    <name type="common">Garden pea</name>
    <name type="synonym">Lathyrus oleraceus</name>
    <dbReference type="NCBI Taxonomy" id="3888"/>
    <lineage>
        <taxon>Eukaryota</taxon>
        <taxon>Viridiplantae</taxon>
        <taxon>Streptophyta</taxon>
        <taxon>Embryophyta</taxon>
        <taxon>Tracheophyta</taxon>
        <taxon>Spermatophyta</taxon>
        <taxon>Magnoliopsida</taxon>
        <taxon>eudicotyledons</taxon>
        <taxon>Gunneridae</taxon>
        <taxon>Pentapetalae</taxon>
        <taxon>rosids</taxon>
        <taxon>fabids</taxon>
        <taxon>Fabales</taxon>
        <taxon>Fabaceae</taxon>
        <taxon>Papilionoideae</taxon>
        <taxon>50 kb inversion clade</taxon>
        <taxon>NPAAA clade</taxon>
        <taxon>Hologalegina</taxon>
        <taxon>IRL clade</taxon>
        <taxon>Fabeae</taxon>
        <taxon>Lathyrus</taxon>
    </lineage>
</organism>
<evidence type="ECO:0000313" key="2">
    <source>
        <dbReference type="EMBL" id="KAI5413019.1"/>
    </source>
</evidence>
<feature type="region of interest" description="Disordered" evidence="1">
    <location>
        <begin position="177"/>
        <end position="196"/>
    </location>
</feature>
<reference evidence="2 3" key="1">
    <citation type="journal article" date="2022" name="Nat. Genet.">
        <title>Improved pea reference genome and pan-genome highlight genomic features and evolutionary characteristics.</title>
        <authorList>
            <person name="Yang T."/>
            <person name="Liu R."/>
            <person name="Luo Y."/>
            <person name="Hu S."/>
            <person name="Wang D."/>
            <person name="Wang C."/>
            <person name="Pandey M.K."/>
            <person name="Ge S."/>
            <person name="Xu Q."/>
            <person name="Li N."/>
            <person name="Li G."/>
            <person name="Huang Y."/>
            <person name="Saxena R.K."/>
            <person name="Ji Y."/>
            <person name="Li M."/>
            <person name="Yan X."/>
            <person name="He Y."/>
            <person name="Liu Y."/>
            <person name="Wang X."/>
            <person name="Xiang C."/>
            <person name="Varshney R.K."/>
            <person name="Ding H."/>
            <person name="Gao S."/>
            <person name="Zong X."/>
        </authorList>
    </citation>
    <scope>NUCLEOTIDE SEQUENCE [LARGE SCALE GENOMIC DNA]</scope>
    <source>
        <strain evidence="2 3">cv. Zhongwan 6</strain>
    </source>
</reference>
<dbReference type="EMBL" id="JAMSHJ010000005">
    <property type="protein sequence ID" value="KAI5413019.1"/>
    <property type="molecule type" value="Genomic_DNA"/>
</dbReference>
<proteinExistence type="predicted"/>
<protein>
    <submittedName>
        <fullName evidence="2">Uncharacterized protein</fullName>
    </submittedName>
</protein>
<evidence type="ECO:0000256" key="1">
    <source>
        <dbReference type="SAM" id="MobiDB-lite"/>
    </source>
</evidence>
<dbReference type="AlphaFoldDB" id="A0A9D5AN38"/>
<name>A0A9D5AN38_PEA</name>
<feature type="compositionally biased region" description="Basic residues" evidence="1">
    <location>
        <begin position="184"/>
        <end position="196"/>
    </location>
</feature>
<accession>A0A9D5AN38</accession>
<keyword evidence="3" id="KW-1185">Reference proteome</keyword>
<gene>
    <name evidence="2" type="ORF">KIW84_057581</name>
</gene>
<dbReference type="Proteomes" id="UP001058974">
    <property type="component" value="Chromosome 5"/>
</dbReference>
<sequence>MDGNSPSEGLNYDIEGLNYNQLEVDRVNVSHAEVKVKVYGTDDSALHVNFKDSENDLGIDGEIIVDDEEVSTKGKANGKANGKENVKAKGKTKGKAKGNMAGSNEGIGLLDVVNEDEVLKPNLRGLSDIEEPMLNVEYYRRASEYDYEDLYEACYSPVIYLVNEEALWTKSDVVDLQSPPIKRQSGRPKKKRNKEA</sequence>
<evidence type="ECO:0000313" key="3">
    <source>
        <dbReference type="Proteomes" id="UP001058974"/>
    </source>
</evidence>
<dbReference type="Gramene" id="Psat05G0758100-T1">
    <property type="protein sequence ID" value="KAI5413019.1"/>
    <property type="gene ID" value="KIW84_057581"/>
</dbReference>
<comment type="caution">
    <text evidence="2">The sequence shown here is derived from an EMBL/GenBank/DDBJ whole genome shotgun (WGS) entry which is preliminary data.</text>
</comment>